<keyword evidence="4 5" id="KW-0472">Membrane</keyword>
<feature type="transmembrane region" description="Helical" evidence="5">
    <location>
        <begin position="222"/>
        <end position="239"/>
    </location>
</feature>
<dbReference type="Proteomes" id="UP000693981">
    <property type="component" value="Unassembled WGS sequence"/>
</dbReference>
<protein>
    <recommendedName>
        <fullName evidence="8">Proton-dependent Oligopeptide Transporter (POT) Family</fullName>
    </recommendedName>
</protein>
<feature type="transmembrane region" description="Helical" evidence="5">
    <location>
        <begin position="437"/>
        <end position="456"/>
    </location>
</feature>
<feature type="transmembrane region" description="Helical" evidence="5">
    <location>
        <begin position="273"/>
        <end position="291"/>
    </location>
</feature>
<organism evidence="6 7">
    <name type="scientific">Phytophthora boehmeriae</name>
    <dbReference type="NCBI Taxonomy" id="109152"/>
    <lineage>
        <taxon>Eukaryota</taxon>
        <taxon>Sar</taxon>
        <taxon>Stramenopiles</taxon>
        <taxon>Oomycota</taxon>
        <taxon>Peronosporomycetes</taxon>
        <taxon>Peronosporales</taxon>
        <taxon>Peronosporaceae</taxon>
        <taxon>Phytophthora</taxon>
    </lineage>
</organism>
<keyword evidence="2 5" id="KW-0812">Transmembrane</keyword>
<feature type="transmembrane region" description="Helical" evidence="5">
    <location>
        <begin position="111"/>
        <end position="130"/>
    </location>
</feature>
<feature type="transmembrane region" description="Helical" evidence="5">
    <location>
        <begin position="303"/>
        <end position="322"/>
    </location>
</feature>
<evidence type="ECO:0000256" key="3">
    <source>
        <dbReference type="ARBA" id="ARBA00022989"/>
    </source>
</evidence>
<evidence type="ECO:0000313" key="7">
    <source>
        <dbReference type="Proteomes" id="UP000693981"/>
    </source>
</evidence>
<dbReference type="Pfam" id="PF00854">
    <property type="entry name" value="PTR2"/>
    <property type="match status" value="1"/>
</dbReference>
<keyword evidence="7" id="KW-1185">Reference proteome</keyword>
<comment type="caution">
    <text evidence="6">The sequence shown here is derived from an EMBL/GenBank/DDBJ whole genome shotgun (WGS) entry which is preliminary data.</text>
</comment>
<evidence type="ECO:0000256" key="1">
    <source>
        <dbReference type="ARBA" id="ARBA00004141"/>
    </source>
</evidence>
<keyword evidence="3 5" id="KW-1133">Transmembrane helix</keyword>
<feature type="transmembrane region" description="Helical" evidence="5">
    <location>
        <begin position="487"/>
        <end position="508"/>
    </location>
</feature>
<gene>
    <name evidence="6" type="ORF">PHYBOEH_012029</name>
</gene>
<dbReference type="GO" id="GO:0016020">
    <property type="term" value="C:membrane"/>
    <property type="evidence" value="ECO:0007669"/>
    <property type="project" value="UniProtKB-SubCell"/>
</dbReference>
<dbReference type="OrthoDB" id="8904098at2759"/>
<comment type="subcellular location">
    <subcellularLocation>
        <location evidence="1">Membrane</location>
        <topology evidence="1">Multi-pass membrane protein</topology>
    </subcellularLocation>
</comment>
<feature type="transmembrane region" description="Helical" evidence="5">
    <location>
        <begin position="142"/>
        <end position="162"/>
    </location>
</feature>
<sequence>MPKQSVPSPALTPQLTPSVTGYVNTKLWDERAPKYAQHVLTKVCIFILICTACEEVTSFAVGQSLKNFFTKLGWSNKGSTSMKLTFDSFSQFMCIVAGYVSDERLGKFKTLLSAATLDSVGLLFLVVAALPSVLNHITVSKTIFNVGLFLGVAVSQICLRSLAISYGGDQYSPSAPPSQKALFFSIQYWVANIGAFIGYAVFPSVSIHGFGAIPAEYGYMSVYLVGFVMLLIFVAVLWFSRKRYVNVPPTKESIALVIKIVINHAKKNFHAQMVVLGTVLYISAFLLNILASVLSDHGEVGHNISYACGVMIAIATILWVYFGRDSSFMEGAKDTLGGRFDPELVDGVKQVVRILPFNAFNVFWWVCQNQRGNNQSIVQQTDTRLGSDPFSDQMPGPTVQMFNPIGVLIFVPLTEKVVYPLYEKYAGKPASRYGKVLAGYCVAVVAMFWTGCYEIIRRSTSVLTYIDADGVEQFMINDDGGQVMNDIPWWTALPQYFLVALAGVMIAIPSYDINYSEVPQAMRSTSIALGFFVNSMGSTLLSIIVLLFGKYIPTDLNDGHIEYMFFTLGAIMLVNIFFYVVVMNSMQLGMIPRVNKGDDKEALEAERAAVSERTVILRTLPPTYGDTVAIDLDQCEKYHTLLKL</sequence>
<evidence type="ECO:0000256" key="4">
    <source>
        <dbReference type="ARBA" id="ARBA00023136"/>
    </source>
</evidence>
<name>A0A8T1VID0_9STRA</name>
<dbReference type="EMBL" id="JAGDFL010000972">
    <property type="protein sequence ID" value="KAG7379174.1"/>
    <property type="molecule type" value="Genomic_DNA"/>
</dbReference>
<dbReference type="PANTHER" id="PTHR11654">
    <property type="entry name" value="OLIGOPEPTIDE TRANSPORTER-RELATED"/>
    <property type="match status" value="1"/>
</dbReference>
<evidence type="ECO:0000256" key="2">
    <source>
        <dbReference type="ARBA" id="ARBA00022692"/>
    </source>
</evidence>
<evidence type="ECO:0008006" key="8">
    <source>
        <dbReference type="Google" id="ProtNLM"/>
    </source>
</evidence>
<dbReference type="AlphaFoldDB" id="A0A8T1VID0"/>
<evidence type="ECO:0000313" key="6">
    <source>
        <dbReference type="EMBL" id="KAG7379174.1"/>
    </source>
</evidence>
<feature type="transmembrane region" description="Helical" evidence="5">
    <location>
        <begin position="563"/>
        <end position="582"/>
    </location>
</feature>
<reference evidence="6" key="1">
    <citation type="submission" date="2021-02" db="EMBL/GenBank/DDBJ databases">
        <authorList>
            <person name="Palmer J.M."/>
        </authorList>
    </citation>
    <scope>NUCLEOTIDE SEQUENCE</scope>
    <source>
        <strain evidence="6">SCRP23</strain>
    </source>
</reference>
<feature type="transmembrane region" description="Helical" evidence="5">
    <location>
        <begin position="529"/>
        <end position="551"/>
    </location>
</feature>
<dbReference type="InterPro" id="IPR000109">
    <property type="entry name" value="POT_fam"/>
</dbReference>
<accession>A0A8T1VID0</accession>
<feature type="transmembrane region" description="Helical" evidence="5">
    <location>
        <begin position="182"/>
        <end position="202"/>
    </location>
</feature>
<proteinExistence type="predicted"/>
<evidence type="ECO:0000256" key="5">
    <source>
        <dbReference type="SAM" id="Phobius"/>
    </source>
</evidence>
<dbReference type="GO" id="GO:0022857">
    <property type="term" value="F:transmembrane transporter activity"/>
    <property type="evidence" value="ECO:0007669"/>
    <property type="project" value="InterPro"/>
</dbReference>